<name>A0ABM0LXE9_SACKO</name>
<evidence type="ECO:0000313" key="3">
    <source>
        <dbReference type="RefSeq" id="XP_006812440.1"/>
    </source>
</evidence>
<dbReference type="SMART" id="SM00219">
    <property type="entry name" value="TyrKc"/>
    <property type="match status" value="1"/>
</dbReference>
<dbReference type="PRINTS" id="PR00109">
    <property type="entry name" value="TYRKINASE"/>
</dbReference>
<evidence type="ECO:0000313" key="2">
    <source>
        <dbReference type="Proteomes" id="UP000694865"/>
    </source>
</evidence>
<protein>
    <submittedName>
        <fullName evidence="3">Tyrosine-protein kinase CSK-like</fullName>
    </submittedName>
</protein>
<dbReference type="InterPro" id="IPR050122">
    <property type="entry name" value="RTK"/>
</dbReference>
<gene>
    <name evidence="3" type="primary">LOC102804153</name>
</gene>
<dbReference type="Gene3D" id="1.10.510.10">
    <property type="entry name" value="Transferase(Phosphotransferase) domain 1"/>
    <property type="match status" value="1"/>
</dbReference>
<reference evidence="3" key="1">
    <citation type="submission" date="2025-08" db="UniProtKB">
        <authorList>
            <consortium name="RefSeq"/>
        </authorList>
    </citation>
    <scope>IDENTIFICATION</scope>
    <source>
        <tissue evidence="3">Testes</tissue>
    </source>
</reference>
<dbReference type="InterPro" id="IPR008266">
    <property type="entry name" value="Tyr_kinase_AS"/>
</dbReference>
<dbReference type="RefSeq" id="XP_006812440.1">
    <property type="nucleotide sequence ID" value="XM_006812377.1"/>
</dbReference>
<dbReference type="PANTHER" id="PTHR24416:SF631">
    <property type="entry name" value="SERINE_THREONINE_TYROSINE KINASE 1"/>
    <property type="match status" value="1"/>
</dbReference>
<sequence length="180" mass="20287">MGKGCLVDYLRSRGRAVIQTKELLRFSSNVCDGMGFLESRSLVHRDLAARNVLISDAGLAKVSDFGLAHEESYIVDGGKVPIKWTAPEALRKGHFSTKSDVWSYGILLWELYSFGRVPYPRVPLTDVVAHVERGYRMEAPEGCPDQIYRIMMKCWDLDPKQRPSFSEISRMLDNSSAVTV</sequence>
<proteinExistence type="predicted"/>
<feature type="domain" description="Protein kinase" evidence="1">
    <location>
        <begin position="1"/>
        <end position="178"/>
    </location>
</feature>
<dbReference type="Pfam" id="PF07714">
    <property type="entry name" value="PK_Tyr_Ser-Thr"/>
    <property type="match status" value="1"/>
</dbReference>
<dbReference type="InterPro" id="IPR020635">
    <property type="entry name" value="Tyr_kinase_cat_dom"/>
</dbReference>
<dbReference type="Proteomes" id="UP000694865">
    <property type="component" value="Unplaced"/>
</dbReference>
<dbReference type="InterPro" id="IPR000719">
    <property type="entry name" value="Prot_kinase_dom"/>
</dbReference>
<keyword evidence="2" id="KW-1185">Reference proteome</keyword>
<dbReference type="PROSITE" id="PS00109">
    <property type="entry name" value="PROTEIN_KINASE_TYR"/>
    <property type="match status" value="1"/>
</dbReference>
<evidence type="ECO:0000259" key="1">
    <source>
        <dbReference type="PROSITE" id="PS50011"/>
    </source>
</evidence>
<dbReference type="InterPro" id="IPR011009">
    <property type="entry name" value="Kinase-like_dom_sf"/>
</dbReference>
<dbReference type="GeneID" id="102804153"/>
<dbReference type="SUPFAM" id="SSF56112">
    <property type="entry name" value="Protein kinase-like (PK-like)"/>
    <property type="match status" value="1"/>
</dbReference>
<organism evidence="2 3">
    <name type="scientific">Saccoglossus kowalevskii</name>
    <name type="common">Acorn worm</name>
    <dbReference type="NCBI Taxonomy" id="10224"/>
    <lineage>
        <taxon>Eukaryota</taxon>
        <taxon>Metazoa</taxon>
        <taxon>Hemichordata</taxon>
        <taxon>Enteropneusta</taxon>
        <taxon>Harrimaniidae</taxon>
        <taxon>Saccoglossus</taxon>
    </lineage>
</organism>
<accession>A0ABM0LXE9</accession>
<dbReference type="PANTHER" id="PTHR24416">
    <property type="entry name" value="TYROSINE-PROTEIN KINASE RECEPTOR"/>
    <property type="match status" value="1"/>
</dbReference>
<dbReference type="PROSITE" id="PS50011">
    <property type="entry name" value="PROTEIN_KINASE_DOM"/>
    <property type="match status" value="1"/>
</dbReference>
<dbReference type="InterPro" id="IPR001245">
    <property type="entry name" value="Ser-Thr/Tyr_kinase_cat_dom"/>
</dbReference>